<feature type="domain" description="3-keto-alpha-glucoside-1,2-lyase/3-keto-2-hydroxy-glucal hydratase" evidence="2">
    <location>
        <begin position="105"/>
        <end position="253"/>
    </location>
</feature>
<evidence type="ECO:0000259" key="2">
    <source>
        <dbReference type="Pfam" id="PF06439"/>
    </source>
</evidence>
<organism evidence="3 4">
    <name type="scientific">Nonomuraea diastatica</name>
    <dbReference type="NCBI Taxonomy" id="1848329"/>
    <lineage>
        <taxon>Bacteria</taxon>
        <taxon>Bacillati</taxon>
        <taxon>Actinomycetota</taxon>
        <taxon>Actinomycetes</taxon>
        <taxon>Streptosporangiales</taxon>
        <taxon>Streptosporangiaceae</taxon>
        <taxon>Nonomuraea</taxon>
    </lineage>
</organism>
<accession>A0A4R4X0N8</accession>
<evidence type="ECO:0000313" key="4">
    <source>
        <dbReference type="Proteomes" id="UP000294543"/>
    </source>
</evidence>
<dbReference type="Proteomes" id="UP000294543">
    <property type="component" value="Unassembled WGS sequence"/>
</dbReference>
<protein>
    <submittedName>
        <fullName evidence="3">DUF1080 domain-containing protein</fullName>
    </submittedName>
</protein>
<feature type="region of interest" description="Disordered" evidence="1">
    <location>
        <begin position="77"/>
        <end position="107"/>
    </location>
</feature>
<evidence type="ECO:0000313" key="3">
    <source>
        <dbReference type="EMBL" id="TDD23662.1"/>
    </source>
</evidence>
<proteinExistence type="predicted"/>
<reference evidence="3 4" key="1">
    <citation type="submission" date="2019-03" db="EMBL/GenBank/DDBJ databases">
        <title>Draft genome sequences of novel Actinobacteria.</title>
        <authorList>
            <person name="Sahin N."/>
            <person name="Ay H."/>
            <person name="Saygin H."/>
        </authorList>
    </citation>
    <scope>NUCLEOTIDE SEQUENCE [LARGE SCALE GENOMIC DNA]</scope>
    <source>
        <strain evidence="3 4">KC712</strain>
    </source>
</reference>
<dbReference type="GO" id="GO:0016787">
    <property type="term" value="F:hydrolase activity"/>
    <property type="evidence" value="ECO:0007669"/>
    <property type="project" value="InterPro"/>
</dbReference>
<dbReference type="EMBL" id="SMKP01000016">
    <property type="protein sequence ID" value="TDD23662.1"/>
    <property type="molecule type" value="Genomic_DNA"/>
</dbReference>
<gene>
    <name evidence="3" type="ORF">E1294_08005</name>
</gene>
<dbReference type="Pfam" id="PF06439">
    <property type="entry name" value="3keto-disac_hyd"/>
    <property type="match status" value="1"/>
</dbReference>
<feature type="region of interest" description="Disordered" evidence="1">
    <location>
        <begin position="1"/>
        <end position="47"/>
    </location>
</feature>
<dbReference type="OrthoDB" id="9776657at2"/>
<comment type="caution">
    <text evidence="3">The sequence shown here is derived from an EMBL/GenBank/DDBJ whole genome shotgun (WGS) entry which is preliminary data.</text>
</comment>
<sequence length="254" mass="27196">MDRPDQPGRHHDRAQQGGHSLDPQLPPVKPPVRVVHAGQLAEHPPAQEITEAEQAHLLSGAEPAQQLGVEGLPADRLDRMAGQPGAGPADRQFRPDGGSRGEGLPGQWRVVSGSWTDVAAGKQGSAGGDAFYLSDHTGSDFTYEGDVRLVDGTAAALTFRADPRAGRHYTANVDSKAGVVKVWRPGRDIATYKAPIKAGQTYHLKVVTQGQNIKVYLDDRAEPVIDTKDGEYASGHFGLNVFDGTAQFQNIRVS</sequence>
<name>A0A4R4X0N8_9ACTN</name>
<dbReference type="Gene3D" id="2.60.120.560">
    <property type="entry name" value="Exo-inulinase, domain 1"/>
    <property type="match status" value="1"/>
</dbReference>
<keyword evidence="4" id="KW-1185">Reference proteome</keyword>
<dbReference type="InterPro" id="IPR010496">
    <property type="entry name" value="AL/BT2_dom"/>
</dbReference>
<evidence type="ECO:0000256" key="1">
    <source>
        <dbReference type="SAM" id="MobiDB-lite"/>
    </source>
</evidence>
<dbReference type="AlphaFoldDB" id="A0A4R4X0N8"/>